<evidence type="ECO:0000256" key="6">
    <source>
        <dbReference type="SAM" id="Phobius"/>
    </source>
</evidence>
<dbReference type="Gene3D" id="3.50.50.60">
    <property type="entry name" value="FAD/NAD(P)-binding domain"/>
    <property type="match status" value="4"/>
</dbReference>
<feature type="domain" description="FAD-dependent oxidoreductase 2 FAD-binding" evidence="8">
    <location>
        <begin position="489"/>
        <end position="523"/>
    </location>
</feature>
<proteinExistence type="inferred from homology"/>
<feature type="domain" description="Glucose-methanol-choline oxidoreductase C-terminal" evidence="9">
    <location>
        <begin position="851"/>
        <end position="980"/>
    </location>
</feature>
<evidence type="ECO:0000256" key="4">
    <source>
        <dbReference type="ARBA" id="ARBA00023002"/>
    </source>
</evidence>
<gene>
    <name evidence="10" type="ORF">U9M48_009451</name>
</gene>
<keyword evidence="2" id="KW-0285">Flavoprotein</keyword>
<evidence type="ECO:0000259" key="9">
    <source>
        <dbReference type="Pfam" id="PF05199"/>
    </source>
</evidence>
<keyword evidence="4" id="KW-0560">Oxidoreductase</keyword>
<dbReference type="Pfam" id="PF00732">
    <property type="entry name" value="GMC_oxred_N"/>
    <property type="match status" value="2"/>
</dbReference>
<evidence type="ECO:0000256" key="2">
    <source>
        <dbReference type="ARBA" id="ARBA00022630"/>
    </source>
</evidence>
<dbReference type="PANTHER" id="PTHR46056:SF11">
    <property type="entry name" value="LONG-CHAIN-ALCOHOL OXIDASE"/>
    <property type="match status" value="1"/>
</dbReference>
<keyword evidence="11" id="KW-1185">Reference proteome</keyword>
<keyword evidence="6" id="KW-0812">Transmembrane</keyword>
<accession>A0AAQ3SSI9</accession>
<dbReference type="SUPFAM" id="SSF51905">
    <property type="entry name" value="FAD/NAD(P)-binding domain"/>
    <property type="match status" value="2"/>
</dbReference>
<protein>
    <recommendedName>
        <fullName evidence="12">Long-chain-alcohol oxidase</fullName>
    </recommendedName>
</protein>
<dbReference type="GO" id="GO:0050660">
    <property type="term" value="F:flavin adenine dinucleotide binding"/>
    <property type="evidence" value="ECO:0007669"/>
    <property type="project" value="InterPro"/>
</dbReference>
<dbReference type="InterPro" id="IPR036188">
    <property type="entry name" value="FAD/NAD-bd_sf"/>
</dbReference>
<feature type="domain" description="Glucose-methanol-choline oxidoreductase N-terminal" evidence="7">
    <location>
        <begin position="1325"/>
        <end position="1547"/>
    </location>
</feature>
<evidence type="ECO:0000259" key="8">
    <source>
        <dbReference type="Pfam" id="PF00890"/>
    </source>
</evidence>
<dbReference type="InterPro" id="IPR003953">
    <property type="entry name" value="FAD-dep_OxRdtase_2_FAD-bd"/>
</dbReference>
<comment type="similarity">
    <text evidence="1">Belongs to the GMC oxidoreductase family.</text>
</comment>
<evidence type="ECO:0000259" key="7">
    <source>
        <dbReference type="Pfam" id="PF00732"/>
    </source>
</evidence>
<evidence type="ECO:0000256" key="3">
    <source>
        <dbReference type="ARBA" id="ARBA00022827"/>
    </source>
</evidence>
<dbReference type="Proteomes" id="UP001341281">
    <property type="component" value="Chromosome 02"/>
</dbReference>
<dbReference type="Pfam" id="PF00890">
    <property type="entry name" value="FAD_binding_2"/>
    <property type="match status" value="2"/>
</dbReference>
<keyword evidence="3" id="KW-0274">FAD</keyword>
<keyword evidence="6" id="KW-1133">Transmembrane helix</keyword>
<feature type="domain" description="Glucose-methanol-choline oxidoreductase N-terminal" evidence="7">
    <location>
        <begin position="535"/>
        <end position="758"/>
    </location>
</feature>
<feature type="domain" description="FAD-dependent oxidoreductase 2 FAD-binding" evidence="8">
    <location>
        <begin position="1279"/>
        <end position="1312"/>
    </location>
</feature>
<dbReference type="EMBL" id="CP144746">
    <property type="protein sequence ID" value="WVZ59289.1"/>
    <property type="molecule type" value="Genomic_DNA"/>
</dbReference>
<dbReference type="Pfam" id="PF05199">
    <property type="entry name" value="GMC_oxred_C"/>
    <property type="match status" value="2"/>
</dbReference>
<organism evidence="10 11">
    <name type="scientific">Paspalum notatum var. saurae</name>
    <dbReference type="NCBI Taxonomy" id="547442"/>
    <lineage>
        <taxon>Eukaryota</taxon>
        <taxon>Viridiplantae</taxon>
        <taxon>Streptophyta</taxon>
        <taxon>Embryophyta</taxon>
        <taxon>Tracheophyta</taxon>
        <taxon>Spermatophyta</taxon>
        <taxon>Magnoliopsida</taxon>
        <taxon>Liliopsida</taxon>
        <taxon>Poales</taxon>
        <taxon>Poaceae</taxon>
        <taxon>PACMAD clade</taxon>
        <taxon>Panicoideae</taxon>
        <taxon>Andropogonodae</taxon>
        <taxon>Paspaleae</taxon>
        <taxon>Paspalinae</taxon>
        <taxon>Paspalum</taxon>
    </lineage>
</organism>
<evidence type="ECO:0000256" key="1">
    <source>
        <dbReference type="ARBA" id="ARBA00010790"/>
    </source>
</evidence>
<evidence type="ECO:0000313" key="11">
    <source>
        <dbReference type="Proteomes" id="UP001341281"/>
    </source>
</evidence>
<evidence type="ECO:0000313" key="10">
    <source>
        <dbReference type="EMBL" id="WVZ59289.1"/>
    </source>
</evidence>
<dbReference type="GO" id="GO:0016614">
    <property type="term" value="F:oxidoreductase activity, acting on CH-OH group of donors"/>
    <property type="evidence" value="ECO:0007669"/>
    <property type="project" value="InterPro"/>
</dbReference>
<reference evidence="10 11" key="1">
    <citation type="submission" date="2024-02" db="EMBL/GenBank/DDBJ databases">
        <title>High-quality chromosome-scale genome assembly of Pensacola bahiagrass (Paspalum notatum Flugge var. saurae).</title>
        <authorList>
            <person name="Vega J.M."/>
            <person name="Podio M."/>
            <person name="Orjuela J."/>
            <person name="Siena L.A."/>
            <person name="Pessino S.C."/>
            <person name="Combes M.C."/>
            <person name="Mariac C."/>
            <person name="Albertini E."/>
            <person name="Pupilli F."/>
            <person name="Ortiz J.P.A."/>
            <person name="Leblanc O."/>
        </authorList>
    </citation>
    <scope>NUCLEOTIDE SEQUENCE [LARGE SCALE GENOMIC DNA]</scope>
    <source>
        <strain evidence="10">R1</strain>
        <tissue evidence="10">Leaf</tissue>
    </source>
</reference>
<name>A0AAQ3SSI9_PASNO</name>
<dbReference type="PANTHER" id="PTHR46056">
    <property type="entry name" value="LONG-CHAIN-ALCOHOL OXIDASE"/>
    <property type="match status" value="1"/>
</dbReference>
<evidence type="ECO:0008006" key="12">
    <source>
        <dbReference type="Google" id="ProtNLM"/>
    </source>
</evidence>
<evidence type="ECO:0000256" key="5">
    <source>
        <dbReference type="SAM" id="MobiDB-lite"/>
    </source>
</evidence>
<feature type="transmembrane region" description="Helical" evidence="6">
    <location>
        <begin position="152"/>
        <end position="174"/>
    </location>
</feature>
<keyword evidence="6" id="KW-0472">Membrane</keyword>
<dbReference type="InterPro" id="IPR000172">
    <property type="entry name" value="GMC_OxRdtase_N"/>
</dbReference>
<feature type="domain" description="Glucose-methanol-choline oxidoreductase C-terminal" evidence="9">
    <location>
        <begin position="1632"/>
        <end position="1766"/>
    </location>
</feature>
<feature type="region of interest" description="Disordered" evidence="5">
    <location>
        <begin position="430"/>
        <end position="450"/>
    </location>
</feature>
<dbReference type="InterPro" id="IPR007867">
    <property type="entry name" value="GMC_OxRtase_C"/>
</dbReference>
<sequence>MRAAAAAAGSGGRGHPLLRGWRRERYTHGMHPAQMEALRAMCGALIPSLPPADADGGAGRGDPPGGKDLERFYRASAADANIPDEVAELMVTRCIREAVVLAWVVLWALSTRVGTLLLCGRLCVAGGFPYVRRFADMAPERREAAMQRWNRVRWLFPLRIAFAIVKILCHYVFYAMVNENSENPYWKAIGYSVHEPGVEDQTEATPSPSRPLDVGVVETRLLNDNALLRSLAQAEEAAATCRRRRGHPLLRGCKRERYTHGLRPAQMEALRAMCGALIPSLPVPEAEGIRGRGGGGANKDDDLERFYLASAADGTIPDEVAELASRCVWEAVVLVHVVLWILSTKVGTLALCGRLCVSSKFPYVCKFADMPVERREKALMRWNNTRWLFPLKITFAVIKILTHLAFYTMVNENSDNPCWKAMGYSVPDMEQPREDQSEAAPSPRRPLDDGVVETKALNDDATLLRSLTNKGLVVEPDAPSSAYHTVHCDVVIVGSGCGGGVAAAVLAAAGHKVVVVEKGDYFTAQDYTSLEGPSMERLYEQGGIFCTTNVTTILFTGATVGGGSAVNWSASIRTPEDVRQEWAREHGLPVFASPRYAEAMDAVCARLAVTGGCREEGFQNKAVRRGCEVLGLRADAVPRNSPADHFCGSCHIGCPTGEKRGTDTTWLVDAVARGAVVLTGCKAERFVLESSSGGRNARSRKCVGLVARCASDGGVTKKLRIEAKVSIAACGALMTPPLLRNSGLRNRHIGRNLHLHPVTMAWGYFPENKQELTGKCFEGGIITSMHRVTERTIVETPALGPGCFGSMVPWVSGRNMKERMRRYARTAHAFALVRDRGAGTVDGEGRVCYAPASDDVDELRNGLRRALRILVAAGAAEVGTHRSDGLRLRCDGGGVRDEELEAFLDEVSVAPGPMRPGPDKWALHCSAHQMGSCRMGASPGDGAVDGRGESWEAEGLYVCDGSLLPTAVGVNPMITIQSIAYCISKGIAESLAQRKKQARERERSIVPPRAAVVRSDHRRAMATPQQKPAAAATGRRGSPLLWRCKREGYTHGLSPPQMEALRAMCGAIIPSLPVAADELHGDAAHGGRGGSNKDLERFYRASAADGVIPDEVAEMVTRCVWEAMLLLRVILWILSTRVGTLALCGRPAVSGEFPYYYVSKFADMPVERRERALQRWSKARWLFPLKITFTIVKILSHYSFYTLVNENWDNPSWKAIGYSLPADMDRPTRPSPPPRPLDGGVVETRSLNDATLLRSLKDRGLAVKTDVSSGAPQHTVQCDVVIVGSGCGGGVAAAVLAAAGHKVVVVEKGDYFTAEDYSSIEGPSMERMYEKGGIFCTSNVTTIMFAGTTVGGGSAINWSACVRTPEWVAQEWAREHGLPVFGRPEYAHAMDSVCARLAVTGGCREEGFQNKVLRAGCEALGLRADAVARNSSEGHFCGSCNLGCPTGEKRGTDTTWLVDAVARGAVILTGCKAERFVLQSSSGRNARSSKCVGLVARCLGDGGVTKKLRIEAKVSIAAGGALMTPPLLRRSGLKNRHIGRNLHLHPVSMAWGYFPAGSGPEGKCYEGGIITTMHRVSPRTIIQTPSLGPGCLASLLPWESGRDMKERMLRYARTAHAFALVRDGGAGHVDSEARVRYTPSRDDVAELRNGLRQALRVLVAAGAAEVGTHRSDGLRLRCAGLRDEDLEAFLDEVTVPSGPMVPGPDKWAFHCSAHQMGSCRMGASPRDGAVDGRGESWEAEGLYVCDGSVLPTAVGVNPMITIQATAYCVSKGIAESLASGKKQ</sequence>